<protein>
    <submittedName>
        <fullName evidence="2">Arylsulfatase</fullName>
    </submittedName>
</protein>
<dbReference type="RefSeq" id="WP_327795229.1">
    <property type="nucleotide sequence ID" value="NZ_JADQAZ010000003.1"/>
</dbReference>
<keyword evidence="3" id="KW-1185">Reference proteome</keyword>
<dbReference type="Gene3D" id="3.40.50.12500">
    <property type="match status" value="1"/>
</dbReference>
<evidence type="ECO:0000313" key="3">
    <source>
        <dbReference type="Proteomes" id="UP001315686"/>
    </source>
</evidence>
<dbReference type="Gene3D" id="3.40.50.1860">
    <property type="match status" value="1"/>
</dbReference>
<dbReference type="InterPro" id="IPR001920">
    <property type="entry name" value="Asp/Glu_race"/>
</dbReference>
<proteinExistence type="inferred from homology"/>
<dbReference type="GO" id="GO:0047661">
    <property type="term" value="F:amino-acid racemase activity"/>
    <property type="evidence" value="ECO:0007669"/>
    <property type="project" value="InterPro"/>
</dbReference>
<dbReference type="Proteomes" id="UP001315686">
    <property type="component" value="Unassembled WGS sequence"/>
</dbReference>
<dbReference type="InterPro" id="IPR053714">
    <property type="entry name" value="Iso_Racemase_Enz_sf"/>
</dbReference>
<evidence type="ECO:0000313" key="2">
    <source>
        <dbReference type="EMBL" id="MBT0959018.1"/>
    </source>
</evidence>
<comment type="similarity">
    <text evidence="1">Belongs to the HyuE racemase family.</text>
</comment>
<dbReference type="EMBL" id="JADQAZ010000003">
    <property type="protein sequence ID" value="MBT0959018.1"/>
    <property type="molecule type" value="Genomic_DNA"/>
</dbReference>
<gene>
    <name evidence="2" type="ORF">IV417_16645</name>
</gene>
<dbReference type="AlphaFoldDB" id="A0AAP2CRZ3"/>
<dbReference type="InterPro" id="IPR015942">
    <property type="entry name" value="Asp/Glu/hydantoin_racemase"/>
</dbReference>
<comment type="caution">
    <text evidence="2">The sequence shown here is derived from an EMBL/GenBank/DDBJ whole genome shotgun (WGS) entry which is preliminary data.</text>
</comment>
<sequence>MTLSPRIALIHATRVAIEPVETAAASLWPEAETISILEEGLSVDRSKASDLSKELSDRIKALSQYAQAAHADGILFTCSAFGTAIAQANAQTGIPVMNPNEAMFDAALSQGERIAMIYTFQPAATGMEEEFRETAAARGSAAQITSYFCEGALDAKRSGDNDRHNQLIARTAAEIEGADVILLAQFSMAGAAEAVRSAVAIPVLTSPESAIREIRRRIEAK</sequence>
<organism evidence="2 3">
    <name type="scientific">Harenicola maris</name>
    <dbReference type="NCBI Taxonomy" id="2841044"/>
    <lineage>
        <taxon>Bacteria</taxon>
        <taxon>Pseudomonadati</taxon>
        <taxon>Pseudomonadota</taxon>
        <taxon>Alphaproteobacteria</taxon>
        <taxon>Rhodobacterales</taxon>
        <taxon>Paracoccaceae</taxon>
        <taxon>Harenicola</taxon>
    </lineage>
</organism>
<evidence type="ECO:0000256" key="1">
    <source>
        <dbReference type="ARBA" id="ARBA00038414"/>
    </source>
</evidence>
<reference evidence="2 3" key="1">
    <citation type="journal article" date="2021" name="Arch. Microbiol.">
        <title>Harenicola maris gen. nov., sp. nov. isolated from the Sea of Japan shallow sediments.</title>
        <authorList>
            <person name="Romanenko L.A."/>
            <person name="Kurilenko V.V."/>
            <person name="Chernysheva N.Y."/>
            <person name="Tekutyeva L.A."/>
            <person name="Velansky P.V."/>
            <person name="Svetashev V.I."/>
            <person name="Isaeva M.P."/>
        </authorList>
    </citation>
    <scope>NUCLEOTIDE SEQUENCE [LARGE SCALE GENOMIC DNA]</scope>
    <source>
        <strain evidence="2 3">KMM 3653</strain>
    </source>
</reference>
<dbReference type="Pfam" id="PF01177">
    <property type="entry name" value="Asp_Glu_race"/>
    <property type="match status" value="1"/>
</dbReference>
<accession>A0AAP2CRZ3</accession>
<name>A0AAP2CRZ3_9RHOB</name>